<keyword evidence="2" id="KW-1185">Reference proteome</keyword>
<name>A0ACC2RRH1_9FUNG</name>
<gene>
    <name evidence="1" type="ORF">DSO57_1031877</name>
</gene>
<organism evidence="1 2">
    <name type="scientific">Entomophthora muscae</name>
    <dbReference type="NCBI Taxonomy" id="34485"/>
    <lineage>
        <taxon>Eukaryota</taxon>
        <taxon>Fungi</taxon>
        <taxon>Fungi incertae sedis</taxon>
        <taxon>Zoopagomycota</taxon>
        <taxon>Entomophthoromycotina</taxon>
        <taxon>Entomophthoromycetes</taxon>
        <taxon>Entomophthorales</taxon>
        <taxon>Entomophthoraceae</taxon>
        <taxon>Entomophthora</taxon>
    </lineage>
</organism>
<accession>A0ACC2RRH1</accession>
<comment type="caution">
    <text evidence="1">The sequence shown here is derived from an EMBL/GenBank/DDBJ whole genome shotgun (WGS) entry which is preliminary data.</text>
</comment>
<evidence type="ECO:0000313" key="1">
    <source>
        <dbReference type="EMBL" id="KAJ9052683.1"/>
    </source>
</evidence>
<proteinExistence type="predicted"/>
<reference evidence="1" key="1">
    <citation type="submission" date="2022-04" db="EMBL/GenBank/DDBJ databases">
        <title>Genome of the entomopathogenic fungus Entomophthora muscae.</title>
        <authorList>
            <person name="Elya C."/>
            <person name="Lovett B.R."/>
            <person name="Lee E."/>
            <person name="Macias A.M."/>
            <person name="Hajek A.E."/>
            <person name="De Bivort B.L."/>
            <person name="Kasson M.T."/>
            <person name="De Fine Licht H.H."/>
            <person name="Stajich J.E."/>
        </authorList>
    </citation>
    <scope>NUCLEOTIDE SEQUENCE</scope>
    <source>
        <strain evidence="1">Berkeley</strain>
    </source>
</reference>
<dbReference type="Proteomes" id="UP001165960">
    <property type="component" value="Unassembled WGS sequence"/>
</dbReference>
<evidence type="ECO:0000313" key="2">
    <source>
        <dbReference type="Proteomes" id="UP001165960"/>
    </source>
</evidence>
<protein>
    <submittedName>
        <fullName evidence="1">Uncharacterized protein</fullName>
    </submittedName>
</protein>
<sequence length="1019" mass="112021">MSDSPRVDATADITNLTNPPSSLRDSLLRNIYRDSSSISEAGDPHLQEPMEIGGSNSRDLLEGEGPYSEVGPATKRARTHPKSSVDINGTSILNEVEPALALLPQWQKMTEKAVKAIVSIRFSQVNAFDTDPAGASEGSGFIVDAKRGIILTNRHIIGAGPFVGEAILHDHEEIAVHPVYRDPVHDFGFLKFNPEDVKYLKLDEISLRPDLAKMGTDIRVVGNDAGEKLSILSGSISRINRNAPYYGDLTYCDFNTFYLQAASSTSGGSSGSPVLDINGNAVGLQAGGRCEAATDFFLPLDRVARALKFIQEGKPVPRGTIQTQFMHRAFDEARRLGLSKETEAAMRKRFPNEIGMLVAEVIVPNGPSYTLLQNGDVLIAVNGEPLSSFVPLEDVLDSSVGCSVKLDIERGEKSLSFEIPVQDLHSITPSRYLQFSGASFNDLSYQLARSYCVPCQGVYVCDPAGPFKLSGPGHGTIVSSVDDQPTPNLDTFIEVVKKIPHAKRVPIVFYSITDIHTTDWAIVRIDRHWSSFKLATRNDETGLWDFTMLPPALPAIPEEPRTATFPELNQDLKAAQILKHSFVKVVCQLAMKVEGFPRSRCHGGGLILDAQLGIVVVSRNCIPYDLGDIALTFAESVTIPGKVLYLHPTQNFALLSYEPHLVGSTPVRSAIISDAQLQQGHKVNIVGLNQNFRMTSVSTVVADVNYVTIPEESIPRFRCINTNAITVDSPAAQRCGNGVLADDEGRVQALWLSFLGDRKATGHDNEYHFGVDIRVVLPILGPLREGRVPQIHLLDIELGSVDLVQARHLGLPLEWASRYEKADPLQREIFQVRRTEVGSPSAQVLKELDLILLVNGNVATKITDFDVQFHSPMLTITVFRSKQILDLNVPTSKADGSGISRIICWAGACIHEPHKAVLQQSKHMPSRVYVSGRNRGSPSYMYGLTHTMWITAINDIPTPDLDAFLAAVKDLPDNTYVRVRIITFDNIPSVLSIKTNRHYWPTSELIKDPTLPHGWRLIE</sequence>
<dbReference type="EMBL" id="QTSX02006623">
    <property type="protein sequence ID" value="KAJ9052683.1"/>
    <property type="molecule type" value="Genomic_DNA"/>
</dbReference>